<dbReference type="Proteomes" id="UP000004221">
    <property type="component" value="Unassembled WGS sequence"/>
</dbReference>
<organism evidence="3 4">
    <name type="scientific">Nitrolancea hollandica Lb</name>
    <dbReference type="NCBI Taxonomy" id="1129897"/>
    <lineage>
        <taxon>Bacteria</taxon>
        <taxon>Pseudomonadati</taxon>
        <taxon>Thermomicrobiota</taxon>
        <taxon>Thermomicrobia</taxon>
        <taxon>Sphaerobacterales</taxon>
        <taxon>Sphaerobacterineae</taxon>
        <taxon>Sphaerobacteraceae</taxon>
        <taxon>Nitrolancea</taxon>
    </lineage>
</organism>
<dbReference type="OrthoDB" id="154602at2"/>
<keyword evidence="4" id="KW-1185">Reference proteome</keyword>
<accession>I4EI08</accession>
<feature type="region of interest" description="Disordered" evidence="1">
    <location>
        <begin position="48"/>
        <end position="67"/>
    </location>
</feature>
<evidence type="ECO:0000313" key="3">
    <source>
        <dbReference type="EMBL" id="CCF84320.1"/>
    </source>
</evidence>
<sequence>MKRLWTGILLIGLLSLSAMVAAASTTTVVSPADMHGWTFAQDPSAPQLGTGSGSLVNGPGTSPLGTGSANLVVDDNGREVMANPAYAGVPLADITTLEYSTYRTAPATTTSVLAIALQFDIDYDLTDSNTDWQGRLVYEPYYNGTVVPGAWQTWDTMAGKWWASSGDGKLECPISKACSWSDILSKFPNAGIRAGAGNTLFKAGGPWAGGFDGNIDAFTIGINGNDTTYDFEALTPPPSDMNQCKNDGWQAFNNPSYRNQGACVSSVVS</sequence>
<protein>
    <submittedName>
        <fullName evidence="3">Uncharacterized protein</fullName>
    </submittedName>
</protein>
<keyword evidence="2" id="KW-0732">Signal</keyword>
<proteinExistence type="predicted"/>
<dbReference type="EMBL" id="CAGS01000259">
    <property type="protein sequence ID" value="CCF84320.1"/>
    <property type="molecule type" value="Genomic_DNA"/>
</dbReference>
<gene>
    <name evidence="3" type="ORF">NITHO_3310037</name>
</gene>
<feature type="signal peptide" evidence="2">
    <location>
        <begin position="1"/>
        <end position="22"/>
    </location>
</feature>
<feature type="chain" id="PRO_5003688804" evidence="2">
    <location>
        <begin position="23"/>
        <end position="269"/>
    </location>
</feature>
<dbReference type="AlphaFoldDB" id="I4EI08"/>
<reference evidence="3 4" key="1">
    <citation type="journal article" date="2012" name="ISME J.">
        <title>Nitrification expanded: discovery, physiology and genomics of a nitrite-oxidizing bacterium from the phylum Chloroflexi.</title>
        <authorList>
            <person name="Sorokin D.Y."/>
            <person name="Lucker S."/>
            <person name="Vejmelkova D."/>
            <person name="Kostrikina N.A."/>
            <person name="Kleerebezem R."/>
            <person name="Rijpstra W.I."/>
            <person name="Damste J.S."/>
            <person name="Le Paslier D."/>
            <person name="Muyzer G."/>
            <person name="Wagner M."/>
            <person name="van Loosdrecht M.C."/>
            <person name="Daims H."/>
        </authorList>
    </citation>
    <scope>NUCLEOTIDE SEQUENCE [LARGE SCALE GENOMIC DNA]</scope>
    <source>
        <strain evidence="4">none</strain>
    </source>
</reference>
<evidence type="ECO:0000313" key="4">
    <source>
        <dbReference type="Proteomes" id="UP000004221"/>
    </source>
</evidence>
<evidence type="ECO:0000256" key="2">
    <source>
        <dbReference type="SAM" id="SignalP"/>
    </source>
</evidence>
<name>I4EI08_9BACT</name>
<evidence type="ECO:0000256" key="1">
    <source>
        <dbReference type="SAM" id="MobiDB-lite"/>
    </source>
</evidence>
<comment type="caution">
    <text evidence="3">The sequence shown here is derived from an EMBL/GenBank/DDBJ whole genome shotgun (WGS) entry which is preliminary data.</text>
</comment>
<dbReference type="RefSeq" id="WP_008478403.1">
    <property type="nucleotide sequence ID" value="NZ_CAGS01000259.1"/>
</dbReference>